<protein>
    <submittedName>
        <fullName evidence="1">Uncharacterized protein</fullName>
    </submittedName>
</protein>
<keyword evidence="2" id="KW-1185">Reference proteome</keyword>
<gene>
    <name evidence="1" type="ORF">HJC23_005207</name>
</gene>
<organism evidence="1 2">
    <name type="scientific">Cyclotella cryptica</name>
    <dbReference type="NCBI Taxonomy" id="29204"/>
    <lineage>
        <taxon>Eukaryota</taxon>
        <taxon>Sar</taxon>
        <taxon>Stramenopiles</taxon>
        <taxon>Ochrophyta</taxon>
        <taxon>Bacillariophyta</taxon>
        <taxon>Coscinodiscophyceae</taxon>
        <taxon>Thalassiosirophycidae</taxon>
        <taxon>Stephanodiscales</taxon>
        <taxon>Stephanodiscaceae</taxon>
        <taxon>Cyclotella</taxon>
    </lineage>
</organism>
<dbReference type="AlphaFoldDB" id="A0ABD3P3S4"/>
<evidence type="ECO:0000313" key="2">
    <source>
        <dbReference type="Proteomes" id="UP001516023"/>
    </source>
</evidence>
<dbReference type="Proteomes" id="UP001516023">
    <property type="component" value="Unassembled WGS sequence"/>
</dbReference>
<evidence type="ECO:0000313" key="1">
    <source>
        <dbReference type="EMBL" id="KAL3782533.1"/>
    </source>
</evidence>
<sequence length="369" mass="41556">MWKNLLFILALRSRNHRARAYAPLALHHLYEVGQEDEIVISLRGHDLDGDETVATITRLPTMGTLYQLSQIFNVHGYDPKAGTPINTTPTKVTGKKSRVVYRRPIIDLDILSGMIIRDADEFEYTVNDGSDESLAGTVTLVMDSSRQLVSSDFRFSDEGWSTVGNKASQVQYEGVSRGELKKYIYAADDLIDVDNEKNDRRLWKFLLPEKFTGWFGSWYGGTFEFTLSSFGSDCSGANNHWVDETFRPLNLVEIYCKSCDLFKGATIGFPLSATDGFDGQLTNFTISMNETSGWRKDPQNILYEWTTPTKCSFIEVLSGITSVKILGDFTNWYETIGIDNVRWIAAPSKGRYHLPICAQDSPDCRACSC</sequence>
<accession>A0ABD3P3S4</accession>
<proteinExistence type="predicted"/>
<dbReference type="EMBL" id="JABMIG020000283">
    <property type="protein sequence ID" value="KAL3782533.1"/>
    <property type="molecule type" value="Genomic_DNA"/>
</dbReference>
<name>A0ABD3P3S4_9STRA</name>
<comment type="caution">
    <text evidence="1">The sequence shown here is derived from an EMBL/GenBank/DDBJ whole genome shotgun (WGS) entry which is preliminary data.</text>
</comment>
<reference evidence="1 2" key="1">
    <citation type="journal article" date="2020" name="G3 (Bethesda)">
        <title>Improved Reference Genome for Cyclotella cryptica CCMP332, a Model for Cell Wall Morphogenesis, Salinity Adaptation, and Lipid Production in Diatoms (Bacillariophyta).</title>
        <authorList>
            <person name="Roberts W.R."/>
            <person name="Downey K.M."/>
            <person name="Ruck E.C."/>
            <person name="Traller J.C."/>
            <person name="Alverson A.J."/>
        </authorList>
    </citation>
    <scope>NUCLEOTIDE SEQUENCE [LARGE SCALE GENOMIC DNA]</scope>
    <source>
        <strain evidence="1 2">CCMP332</strain>
    </source>
</reference>